<proteinExistence type="predicted"/>
<comment type="caution">
    <text evidence="2">The sequence shown here is derived from an EMBL/GenBank/DDBJ whole genome shotgun (WGS) entry which is preliminary data.</text>
</comment>
<evidence type="ECO:0000256" key="1">
    <source>
        <dbReference type="SAM" id="MobiDB-lite"/>
    </source>
</evidence>
<dbReference type="RefSeq" id="WP_095511686.1">
    <property type="nucleotide sequence ID" value="NZ_MQWD01000001.1"/>
</dbReference>
<feature type="region of interest" description="Disordered" evidence="1">
    <location>
        <begin position="126"/>
        <end position="150"/>
    </location>
</feature>
<dbReference type="Proteomes" id="UP000216339">
    <property type="component" value="Unassembled WGS sequence"/>
</dbReference>
<protein>
    <submittedName>
        <fullName evidence="2">Uncharacterized protein</fullName>
    </submittedName>
</protein>
<dbReference type="EMBL" id="MQWD01000001">
    <property type="protein sequence ID" value="PAP78016.1"/>
    <property type="molecule type" value="Genomic_DNA"/>
</dbReference>
<sequence>MGQLLVRGGSDVVLRVLADLEAQPAGTIRSPLGWLSAQVGKAGRGQHRHTAARAPDLVEREVYTDSQRDRAIGAGVPPGHFHRSSFDEANRPLWMYLPNGVRRPAAEPGGDGAGDVAGLRRLGDLAGSLLDRPDDTPEAGLPGVSADTPP</sequence>
<accession>A0A271J3B4</accession>
<name>A0A271J3B4_9BACT</name>
<gene>
    <name evidence="2" type="ORF">BSZ37_17000</name>
</gene>
<organism evidence="2 3">
    <name type="scientific">Rubrivirga marina</name>
    <dbReference type="NCBI Taxonomy" id="1196024"/>
    <lineage>
        <taxon>Bacteria</taxon>
        <taxon>Pseudomonadati</taxon>
        <taxon>Rhodothermota</taxon>
        <taxon>Rhodothermia</taxon>
        <taxon>Rhodothermales</taxon>
        <taxon>Rubricoccaceae</taxon>
        <taxon>Rubrivirga</taxon>
    </lineage>
</organism>
<keyword evidence="3" id="KW-1185">Reference proteome</keyword>
<reference evidence="2 3" key="1">
    <citation type="submission" date="2016-11" db="EMBL/GenBank/DDBJ databases">
        <title>Study of marine rhodopsin-containing bacteria.</title>
        <authorList>
            <person name="Yoshizawa S."/>
            <person name="Kumagai Y."/>
            <person name="Kogure K."/>
        </authorList>
    </citation>
    <scope>NUCLEOTIDE SEQUENCE [LARGE SCALE GENOMIC DNA]</scope>
    <source>
        <strain evidence="2 3">SAORIC-28</strain>
    </source>
</reference>
<evidence type="ECO:0000313" key="3">
    <source>
        <dbReference type="Proteomes" id="UP000216339"/>
    </source>
</evidence>
<evidence type="ECO:0000313" key="2">
    <source>
        <dbReference type="EMBL" id="PAP78016.1"/>
    </source>
</evidence>
<dbReference type="AlphaFoldDB" id="A0A271J3B4"/>